<proteinExistence type="predicted"/>
<dbReference type="AlphaFoldDB" id="A0A810BUT8"/>
<accession>A0A810BUT8</accession>
<protein>
    <submittedName>
        <fullName evidence="4">Uncharacterized protein</fullName>
    </submittedName>
</protein>
<reference evidence="2" key="1">
    <citation type="submission" date="2020-05" db="EMBL/GenBank/DDBJ databases">
        <title>Complete genome sequence of Bradyrhizobium diazoefficiens XF5 isolated from soybean nodule.</title>
        <authorList>
            <person name="Noda R."/>
            <person name="Kakizaki K."/>
            <person name="Minamisawa K."/>
        </authorList>
    </citation>
    <scope>NUCLEOTIDE SEQUENCE</scope>
    <source>
        <strain evidence="2">XF5</strain>
    </source>
</reference>
<reference evidence="3" key="2">
    <citation type="submission" date="2020-05" db="EMBL/GenBank/DDBJ databases">
        <title>Complete genome sequence of Bradyrhizobium diazoefficiens XF6 isolated from soybean nodule.</title>
        <authorList>
            <person name="Noda R."/>
            <person name="Kakizaki K."/>
            <person name="Minamisawa K."/>
        </authorList>
    </citation>
    <scope>NUCLEOTIDE SEQUENCE</scope>
    <source>
        <strain evidence="3">XF6</strain>
    </source>
</reference>
<feature type="region of interest" description="Disordered" evidence="1">
    <location>
        <begin position="83"/>
        <end position="102"/>
    </location>
</feature>
<dbReference type="EMBL" id="AP023098">
    <property type="protein sequence ID" value="BCE79173.1"/>
    <property type="molecule type" value="Genomic_DNA"/>
</dbReference>
<organism evidence="4">
    <name type="scientific">Bradyrhizobium diazoefficiens</name>
    <dbReference type="NCBI Taxonomy" id="1355477"/>
    <lineage>
        <taxon>Bacteria</taxon>
        <taxon>Pseudomonadati</taxon>
        <taxon>Pseudomonadota</taxon>
        <taxon>Alphaproteobacteria</taxon>
        <taxon>Hyphomicrobiales</taxon>
        <taxon>Nitrobacteraceae</taxon>
        <taxon>Bradyrhizobium</taxon>
    </lineage>
</organism>
<reference evidence="4" key="3">
    <citation type="submission" date="2020-05" db="EMBL/GenBank/DDBJ databases">
        <title>Complete genome sequence of Bradyrhizobium diazoefficiens XF9 isolated from soybean nodule.</title>
        <authorList>
            <person name="Noda R."/>
            <person name="Kakizaki K."/>
            <person name="Minamisawa K."/>
        </authorList>
    </citation>
    <scope>NUCLEOTIDE SEQUENCE</scope>
    <source>
        <strain evidence="4">XF9</strain>
    </source>
</reference>
<name>A0A810BUT8_9BRAD</name>
<dbReference type="EMBL" id="AP023095">
    <property type="protein sequence ID" value="BCE53078.1"/>
    <property type="molecule type" value="Genomic_DNA"/>
</dbReference>
<gene>
    <name evidence="2" type="ORF">XF5B_05900</name>
    <name evidence="3" type="ORF">XF6B_05930</name>
    <name evidence="4" type="ORF">XF9B_05940</name>
</gene>
<dbReference type="EMBL" id="AP023096">
    <property type="protein sequence ID" value="BCE61794.1"/>
    <property type="molecule type" value="Genomic_DNA"/>
</dbReference>
<feature type="compositionally biased region" description="Basic and acidic residues" evidence="1">
    <location>
        <begin position="93"/>
        <end position="102"/>
    </location>
</feature>
<evidence type="ECO:0000256" key="1">
    <source>
        <dbReference type="SAM" id="MobiDB-lite"/>
    </source>
</evidence>
<dbReference type="RefSeq" id="WP_162603462.1">
    <property type="nucleotide sequence ID" value="NZ_AP022638.1"/>
</dbReference>
<evidence type="ECO:0000313" key="2">
    <source>
        <dbReference type="EMBL" id="BCE53078.1"/>
    </source>
</evidence>
<evidence type="ECO:0000313" key="4">
    <source>
        <dbReference type="EMBL" id="BCE79173.1"/>
    </source>
</evidence>
<evidence type="ECO:0000313" key="3">
    <source>
        <dbReference type="EMBL" id="BCE61794.1"/>
    </source>
</evidence>
<sequence>MNLVDQLREILANESILPDDPNSAKSGTDLLEIVRPLLNGTYSDNSLRQTFSVLSADPTSPIARAERGYGYYRRPTNQRASIADSVQASPEAKTQEAELGRENQREEKFRAFYLRRLRLDNLFPVRIDHVTALRQQAGVNKWKFPDAVVLTWDVGESSETGFALDQAALEVRRGLGEQPFRLTSVELKVDLSLTTFREYFFQCVSNSMWAHSSLLAIACPVLDALLANELRRLGTSYGVGISAFDFTREQLDELPPASKIVSMPDSDFEALAAKQRETTITSGALRSQLDWEHIKDLKVQSYEFSDMFAWIARCLKDGKAYTIENYLSLRNIEAASG</sequence>